<dbReference type="GO" id="GO:0044423">
    <property type="term" value="C:virion component"/>
    <property type="evidence" value="ECO:0007669"/>
    <property type="project" value="UniProtKB-KW"/>
</dbReference>
<evidence type="ECO:0000256" key="7">
    <source>
        <dbReference type="ARBA" id="ARBA00035110"/>
    </source>
</evidence>
<evidence type="ECO:0000313" key="8">
    <source>
        <dbReference type="EMBL" id="DAD52658.1"/>
    </source>
</evidence>
<comment type="subcellular location">
    <subcellularLocation>
        <location evidence="1">Virion</location>
    </subcellularLocation>
</comment>
<evidence type="ECO:0000256" key="2">
    <source>
        <dbReference type="ARBA" id="ARBA00022581"/>
    </source>
</evidence>
<keyword evidence="4" id="KW-0946">Virion</keyword>
<evidence type="ECO:0000256" key="3">
    <source>
        <dbReference type="ARBA" id="ARBA00022804"/>
    </source>
</evidence>
<comment type="similarity">
    <text evidence="7">Belongs to the Leviviricetes maturation protein family.</text>
</comment>
<dbReference type="Pfam" id="PF03863">
    <property type="entry name" value="Phage_mat-A"/>
    <property type="match status" value="1"/>
</dbReference>
<organism evidence="8 9">
    <name type="scientific">ssRNA phage SRR7976299_16</name>
    <dbReference type="NCBI Taxonomy" id="2786638"/>
    <lineage>
        <taxon>Viruses</taxon>
        <taxon>Riboviria</taxon>
        <taxon>Orthornavirae</taxon>
        <taxon>Lenarviricota</taxon>
        <taxon>Leviviricetes</taxon>
        <taxon>Norzivirales</taxon>
        <taxon>Solspiviridae</taxon>
        <taxon>Whahdcavirus</taxon>
        <taxon>Whahdcavirus peladaptatum</taxon>
        <taxon>Intasivirus peladaptatum</taxon>
    </lineage>
</organism>
<dbReference type="GO" id="GO:0039666">
    <property type="term" value="P:virion attachment to host cell pilus"/>
    <property type="evidence" value="ECO:0007669"/>
    <property type="project" value="UniProtKB-KW"/>
</dbReference>
<reference evidence="8" key="1">
    <citation type="submission" date="2020-09" db="EMBL/GenBank/DDBJ databases">
        <title>Leviviricetes taxonomy.</title>
        <authorList>
            <person name="Stockdale S.R."/>
            <person name="Callanan J."/>
            <person name="Adriaenssens E.M."/>
            <person name="Kuhn J.H."/>
            <person name="Rumnieks J."/>
            <person name="Shkoporov A."/>
            <person name="Draper L.A."/>
            <person name="Ross P."/>
            <person name="Hill C."/>
        </authorList>
    </citation>
    <scope>NUCLEOTIDE SEQUENCE</scope>
</reference>
<sequence>MEPYIRTRSLRNLVDQPWRYAYGINHNCVASRTLVGSAFDSTAVGSHGAMTDWVVPKFHSRQKKGEVFFNPMTAWKDTISQKVGGMLILRSKSLYSCYGGTKNVNVTLEYEGPWKLGQQTGYETNRVLRCPVVDTSGETLESAKIEASTKCLANRGMPASNLFETIAEREKTIAYVLGKLKQIRSVAKGTYASAGKSTRSKFKWQGSAKELSDVSAEYLAFRYGVMPIMRDVDNVIKAFEAKLSSNPTRNTARGGVNYTLSSNEVKTVVGATDTYYIRHQISEAVKVRAMSLDEYVVDLSYAMGFSLKNLMTTPYQLIPYSFVLDWFVNLGDFLEASMPTPNLKQLGSCLTIKKEISAVFSIANATYINYDVLQLPTDVVTISRVESTRESLASPAVLVKNDFRFSKPVRVADAVTLTYQLVHGLVTSANNKNRFGR</sequence>
<dbReference type="Proteomes" id="UP000681128">
    <property type="component" value="Segment"/>
</dbReference>
<evidence type="ECO:0000256" key="1">
    <source>
        <dbReference type="ARBA" id="ARBA00004328"/>
    </source>
</evidence>
<evidence type="ECO:0000313" key="9">
    <source>
        <dbReference type="Proteomes" id="UP000681128"/>
    </source>
</evidence>
<accession>A0A8S5L5R8</accession>
<dbReference type="KEGG" id="vg:80399277"/>
<name>A0A8S5L5R8_9VIRU</name>
<dbReference type="GeneID" id="80399277"/>
<keyword evidence="2" id="KW-0945">Host-virus interaction</keyword>
<keyword evidence="5" id="KW-1175">Viral attachment to host cell pilus</keyword>
<keyword evidence="9" id="KW-1185">Reference proteome</keyword>
<evidence type="ECO:0000256" key="5">
    <source>
        <dbReference type="ARBA" id="ARBA00023104"/>
    </source>
</evidence>
<dbReference type="EMBL" id="BK014169">
    <property type="protein sequence ID" value="DAD52658.1"/>
    <property type="molecule type" value="Genomic_RNA"/>
</dbReference>
<proteinExistence type="inferred from homology"/>
<keyword evidence="3" id="KW-1161">Viral attachment to host cell</keyword>
<dbReference type="InterPro" id="IPR005563">
    <property type="entry name" value="A_protein"/>
</dbReference>
<evidence type="ECO:0000256" key="4">
    <source>
        <dbReference type="ARBA" id="ARBA00022844"/>
    </source>
</evidence>
<keyword evidence="6" id="KW-1160">Virus entry into host cell</keyword>
<protein>
    <submittedName>
        <fullName evidence="8">Maturation protein</fullName>
    </submittedName>
</protein>
<gene>
    <name evidence="8" type="primary">SRR7976299_16_1</name>
</gene>
<evidence type="ECO:0000256" key="6">
    <source>
        <dbReference type="ARBA" id="ARBA00023296"/>
    </source>
</evidence>
<dbReference type="RefSeq" id="YP_010770073.1">
    <property type="nucleotide sequence ID" value="NC_074155.1"/>
</dbReference>